<gene>
    <name evidence="1" type="ORF">NYF23_01720</name>
</gene>
<evidence type="ECO:0000313" key="1">
    <source>
        <dbReference type="EMBL" id="UVW35339.1"/>
    </source>
</evidence>
<accession>A0ABY5TT56</accession>
<dbReference type="Proteomes" id="UP001059934">
    <property type="component" value="Chromosome"/>
</dbReference>
<protein>
    <submittedName>
        <fullName evidence="1">Uncharacterized protein</fullName>
    </submittedName>
</protein>
<evidence type="ECO:0000313" key="2">
    <source>
        <dbReference type="Proteomes" id="UP001059934"/>
    </source>
</evidence>
<organism evidence="1 2">
    <name type="scientific">SAR92 clade bacterium H455</name>
    <dbReference type="NCBI Taxonomy" id="2974818"/>
    <lineage>
        <taxon>Bacteria</taxon>
        <taxon>Pseudomonadati</taxon>
        <taxon>Pseudomonadota</taxon>
        <taxon>Gammaproteobacteria</taxon>
        <taxon>Cellvibrionales</taxon>
        <taxon>Porticoccaceae</taxon>
        <taxon>SAR92 clade</taxon>
    </lineage>
</organism>
<reference evidence="1" key="1">
    <citation type="submission" date="2022-08" db="EMBL/GenBank/DDBJ databases">
        <title>Catabolic pathway analysis in culturable SAR92 clade bacteria reveals their overlooked roles in DMSP degradation in coastal seas.</title>
        <authorList>
            <person name="He X."/>
            <person name="Zhang X."/>
            <person name="Zhang Y."/>
        </authorList>
    </citation>
    <scope>NUCLEOTIDE SEQUENCE</scope>
    <source>
        <strain evidence="1">H455</strain>
    </source>
</reference>
<dbReference type="EMBL" id="CP103416">
    <property type="protein sequence ID" value="UVW35339.1"/>
    <property type="molecule type" value="Genomic_DNA"/>
</dbReference>
<name>A0ABY5TT56_9GAMM</name>
<proteinExistence type="predicted"/>
<keyword evidence="2" id="KW-1185">Reference proteome</keyword>
<sequence length="58" mass="6411">MVRQAFTLHHSGALWLGGVSCWRPMAGRCGRFGDGFSWHGLICTVVGLLARLLQILEQ</sequence>